<dbReference type="GO" id="GO:0015108">
    <property type="term" value="F:chloride transmembrane transporter activity"/>
    <property type="evidence" value="ECO:0007669"/>
    <property type="project" value="InterPro"/>
</dbReference>
<evidence type="ECO:0000313" key="6">
    <source>
        <dbReference type="EMBL" id="HIV23755.1"/>
    </source>
</evidence>
<dbReference type="Gene3D" id="1.10.3080.10">
    <property type="entry name" value="Clc chloride channel"/>
    <property type="match status" value="1"/>
</dbReference>
<evidence type="ECO:0000313" key="7">
    <source>
        <dbReference type="Proteomes" id="UP000886889"/>
    </source>
</evidence>
<organism evidence="6 7">
    <name type="scientific">Candidatus Merdiplasma excrementigallinarum</name>
    <dbReference type="NCBI Taxonomy" id="2840864"/>
    <lineage>
        <taxon>Bacteria</taxon>
        <taxon>Bacillati</taxon>
        <taxon>Bacillota</taxon>
        <taxon>Clostridia</taxon>
        <taxon>Lachnospirales</taxon>
        <taxon>Lachnospiraceae</taxon>
        <taxon>Lachnospiraceae incertae sedis</taxon>
        <taxon>Candidatus Merdiplasma</taxon>
    </lineage>
</organism>
<gene>
    <name evidence="6" type="ORF">IAC80_07415</name>
</gene>
<evidence type="ECO:0000256" key="1">
    <source>
        <dbReference type="ARBA" id="ARBA00004141"/>
    </source>
</evidence>
<name>A0A9D1T8V2_9FIRM</name>
<comment type="subcellular location">
    <subcellularLocation>
        <location evidence="1">Membrane</location>
        <topology evidence="1">Multi-pass membrane protein</topology>
    </subcellularLocation>
</comment>
<feature type="transmembrane region" description="Helical" evidence="5">
    <location>
        <begin position="54"/>
        <end position="75"/>
    </location>
</feature>
<reference evidence="6" key="1">
    <citation type="submission" date="2020-10" db="EMBL/GenBank/DDBJ databases">
        <authorList>
            <person name="Gilroy R."/>
        </authorList>
    </citation>
    <scope>NUCLEOTIDE SEQUENCE</scope>
    <source>
        <strain evidence="6">ChiBcec6-7307</strain>
    </source>
</reference>
<sequence length="419" mass="44778">MSDKFRERIIHSLLYGRSFLLSILIGVLCGLVCGLVGCAFLAVTDLAYARSGLWPWTVFFLPLAGLLIVFLYHRAGVYEDRGTNLVLESVRTSQRVPLRTGILIFVSTALTHLCGGSSGREGACLQIGASVGQTIGKLFHFDEQNLHLITMCGMSGLFTALLGTPITAAVFSMEVISVGVLYHSAFIPCLVTAMIVFALRNMFGFPAETAVIARIPEVTLLSLGRILLLGVACSLVAILFCYLLHHTGQFLKKWIPNAYLRAAAGGLLVAALTLLAGTRDYNGPGLAIAFRAVEGEARPEAFLLKMLFTAVTLGSGFKGGEIVPSFFVGATFGSLAGSFLGLPAGFSASLGMIGLFCGVVNCPVSSLLLSVELFGSQGMIFYALMCGTCYVLSGYYGLYSSQTILYSKTRPSFINRKTL</sequence>
<dbReference type="GO" id="GO:0016020">
    <property type="term" value="C:membrane"/>
    <property type="evidence" value="ECO:0007669"/>
    <property type="project" value="UniProtKB-SubCell"/>
</dbReference>
<feature type="transmembrane region" description="Helical" evidence="5">
    <location>
        <begin position="349"/>
        <end position="368"/>
    </location>
</feature>
<comment type="caution">
    <text evidence="6">The sequence shown here is derived from an EMBL/GenBank/DDBJ whole genome shotgun (WGS) entry which is preliminary data.</text>
</comment>
<evidence type="ECO:0000256" key="4">
    <source>
        <dbReference type="ARBA" id="ARBA00023136"/>
    </source>
</evidence>
<feature type="transmembrane region" description="Helical" evidence="5">
    <location>
        <begin position="380"/>
        <end position="398"/>
    </location>
</feature>
<keyword evidence="4 5" id="KW-0472">Membrane</keyword>
<evidence type="ECO:0000256" key="5">
    <source>
        <dbReference type="SAM" id="Phobius"/>
    </source>
</evidence>
<dbReference type="Pfam" id="PF00654">
    <property type="entry name" value="Voltage_CLC"/>
    <property type="match status" value="1"/>
</dbReference>
<dbReference type="Proteomes" id="UP000886889">
    <property type="component" value="Unassembled WGS sequence"/>
</dbReference>
<dbReference type="InterPro" id="IPR014743">
    <property type="entry name" value="Cl-channel_core"/>
</dbReference>
<accession>A0A9D1T8V2</accession>
<keyword evidence="2 5" id="KW-0812">Transmembrane</keyword>
<dbReference type="AlphaFoldDB" id="A0A9D1T8V2"/>
<feature type="transmembrane region" description="Helical" evidence="5">
    <location>
        <begin position="258"/>
        <end position="276"/>
    </location>
</feature>
<evidence type="ECO:0000256" key="3">
    <source>
        <dbReference type="ARBA" id="ARBA00022989"/>
    </source>
</evidence>
<reference evidence="6" key="2">
    <citation type="journal article" date="2021" name="PeerJ">
        <title>Extensive microbial diversity within the chicken gut microbiome revealed by metagenomics and culture.</title>
        <authorList>
            <person name="Gilroy R."/>
            <person name="Ravi A."/>
            <person name="Getino M."/>
            <person name="Pursley I."/>
            <person name="Horton D.L."/>
            <person name="Alikhan N.F."/>
            <person name="Baker D."/>
            <person name="Gharbi K."/>
            <person name="Hall N."/>
            <person name="Watson M."/>
            <person name="Adriaenssens E.M."/>
            <person name="Foster-Nyarko E."/>
            <person name="Jarju S."/>
            <person name="Secka A."/>
            <person name="Antonio M."/>
            <person name="Oren A."/>
            <person name="Chaudhuri R.R."/>
            <person name="La Ragione R."/>
            <person name="Hildebrand F."/>
            <person name="Pallen M.J."/>
        </authorList>
    </citation>
    <scope>NUCLEOTIDE SEQUENCE</scope>
    <source>
        <strain evidence="6">ChiBcec6-7307</strain>
    </source>
</reference>
<dbReference type="InterPro" id="IPR050368">
    <property type="entry name" value="ClC-type_chloride_channel"/>
</dbReference>
<protein>
    <submittedName>
        <fullName evidence="6">Chloride channel protein</fullName>
    </submittedName>
</protein>
<dbReference type="PANTHER" id="PTHR43427:SF12">
    <property type="entry name" value="CHLORIDE TRANSPORTER"/>
    <property type="match status" value="1"/>
</dbReference>
<dbReference type="EMBL" id="DVOS01000060">
    <property type="protein sequence ID" value="HIV23755.1"/>
    <property type="molecule type" value="Genomic_DNA"/>
</dbReference>
<dbReference type="SUPFAM" id="SSF81340">
    <property type="entry name" value="Clc chloride channel"/>
    <property type="match status" value="1"/>
</dbReference>
<feature type="transmembrane region" description="Helical" evidence="5">
    <location>
        <begin position="20"/>
        <end position="42"/>
    </location>
</feature>
<dbReference type="PANTHER" id="PTHR43427">
    <property type="entry name" value="CHLORIDE CHANNEL PROTEIN CLC-E"/>
    <property type="match status" value="1"/>
</dbReference>
<keyword evidence="3 5" id="KW-1133">Transmembrane helix</keyword>
<evidence type="ECO:0000256" key="2">
    <source>
        <dbReference type="ARBA" id="ARBA00022692"/>
    </source>
</evidence>
<feature type="transmembrane region" description="Helical" evidence="5">
    <location>
        <begin position="226"/>
        <end position="246"/>
    </location>
</feature>
<feature type="transmembrane region" description="Helical" evidence="5">
    <location>
        <begin position="322"/>
        <end position="342"/>
    </location>
</feature>
<dbReference type="InterPro" id="IPR001807">
    <property type="entry name" value="ClC"/>
</dbReference>
<proteinExistence type="predicted"/>
<feature type="transmembrane region" description="Helical" evidence="5">
    <location>
        <begin position="96"/>
        <end position="113"/>
    </location>
</feature>
<feature type="transmembrane region" description="Helical" evidence="5">
    <location>
        <begin position="148"/>
        <end position="173"/>
    </location>
</feature>
<feature type="transmembrane region" description="Helical" evidence="5">
    <location>
        <begin position="180"/>
        <end position="199"/>
    </location>
</feature>